<dbReference type="PANTHER" id="PTHR43304:SF1">
    <property type="entry name" value="PAC DOMAIN-CONTAINING PROTEIN"/>
    <property type="match status" value="1"/>
</dbReference>
<dbReference type="Pfam" id="PF00989">
    <property type="entry name" value="PAS"/>
    <property type="match status" value="2"/>
</dbReference>
<dbReference type="Gene3D" id="3.40.50.2300">
    <property type="match status" value="1"/>
</dbReference>
<sequence>MPDRIRALYVDDEPGLLEVARLFIEQSPEFIVETAESAQAALKSPAIASCDAIISDYQMPGMDGIAFLKAVREKYGDIPFILFTGRGREEVVIDAINNGADFYLQKGGDPTAQFAELAHKIRQAVSRKRSQDELKAAYEQITASEEELRGQYEELAAGERRVRESQERYRSVIENSPYGMHFYELDPVRGLVFAGANPAADRILGICHEELVGRTILEAFPGLAGTEIPMRYRGVAESGTPWQTEQVVYEKGVIHGAFAVTVFRPARGSMAAMFLDITGRKKAEMERQESEERLRSFMDSATDSFSIWDARLNLVDMNRVALSYLPPGTRKEDIIGRNLNEFLSGEGEWGSIERYREIMKTGVPLTGTEKMTESATGTRWLSVKCFRVGDGLGIMTTDVTQEKAAEDRLREAYDNLAASEEELRQQFGELVSAQEELRESRQQMTEIADTVPGVIYQSHFRPDEKEKFTFISSRGPEVFGISADPDGFSERFFAQVDKDDQEPLARSISQAVKNELPWEYEGRFTRPSGEKIWFQGMARPVRKPSGLYYTGVLLDITSRKQAEEALRSSEERLRLFIQQAPVAIAMFDNEMRYLAASRRWLADASLSDRDIAGRSHYEIFPNLPDDLKDAYRRALAGEVVSSSEYRFVNESGAVQWFTWEVRPWYNIGDTIGGIILFSEDITKRKEVEERLRESEVKYRSLMDVSPVAVAVHRNGKVVYVNPEAVQLLKSRRAEDLIGKEVLPFIHPDYHEKAREEFRRMADDGEMIPLQEETFLATNGEPFTVEVVAKPIRYEGLPSVFVAFRDITERKKMEAALRESEEKYRNLVENATEAIFIHQDWRMIYANPRMAELLGVPVGNILEHLFLDYVWPADRAFVLDRYTRRMAGEDVPTNYDFRMTAPEGKLLWVHISIANITWQQKPATLNLLTDITERKRAETALQEAWRKLALLNSLTRHDIRNQLITLQGFTQFAKKKEQDPAIAGYLEKIDSCATMIRGQIEFMKTYHELGVNSPSWYLLDTVVSKACIRELPCRNLCSGTGVFADPMLEKVFFNLFDNACRHGEHATEVVVRCERKGDELTIVVEDNGIGIPDNEKEKIFGKGFGKNTGFGLFLVREILSITGITIRETGTPGKGARFEILVPRECWRKNGA</sequence>
<dbReference type="KEGG" id="mfo:Metfor_2326"/>
<keyword evidence="4" id="KW-0808">Transferase</keyword>
<feature type="coiled-coil region" evidence="7">
    <location>
        <begin position="402"/>
        <end position="450"/>
    </location>
</feature>
<dbReference type="PROSITE" id="PS50113">
    <property type="entry name" value="PAC"/>
    <property type="match status" value="4"/>
</dbReference>
<dbReference type="SUPFAM" id="SSF55785">
    <property type="entry name" value="PYP-like sensor domain (PAS domain)"/>
    <property type="match status" value="6"/>
</dbReference>
<feature type="domain" description="PAS" evidence="10">
    <location>
        <begin position="694"/>
        <end position="764"/>
    </location>
</feature>
<accession>L0HH41</accession>
<dbReference type="NCBIfam" id="TIGR00229">
    <property type="entry name" value="sensory_box"/>
    <property type="match status" value="6"/>
</dbReference>
<keyword evidence="3 6" id="KW-0597">Phosphoprotein</keyword>
<dbReference type="InterPro" id="IPR013656">
    <property type="entry name" value="PAS_4"/>
</dbReference>
<dbReference type="InterPro" id="IPR000700">
    <property type="entry name" value="PAS-assoc_C"/>
</dbReference>
<dbReference type="Gene3D" id="3.30.565.10">
    <property type="entry name" value="Histidine kinase-like ATPase, C-terminal domain"/>
    <property type="match status" value="1"/>
</dbReference>
<dbReference type="CDD" id="cd00075">
    <property type="entry name" value="HATPase"/>
    <property type="match status" value="1"/>
</dbReference>
<dbReference type="OrthoDB" id="230688at2157"/>
<feature type="domain" description="Response regulatory" evidence="9">
    <location>
        <begin position="6"/>
        <end position="121"/>
    </location>
</feature>
<evidence type="ECO:0000256" key="7">
    <source>
        <dbReference type="SAM" id="Coils"/>
    </source>
</evidence>
<dbReference type="InterPro" id="IPR035965">
    <property type="entry name" value="PAS-like_dom_sf"/>
</dbReference>
<dbReference type="InterPro" id="IPR013655">
    <property type="entry name" value="PAS_fold_3"/>
</dbReference>
<dbReference type="RefSeq" id="WP_015286293.1">
    <property type="nucleotide sequence ID" value="NC_019943.1"/>
</dbReference>
<evidence type="ECO:0000256" key="3">
    <source>
        <dbReference type="ARBA" id="ARBA00022553"/>
    </source>
</evidence>
<dbReference type="GeneID" id="14309718"/>
<feature type="domain" description="PAC" evidence="11">
    <location>
        <begin position="892"/>
        <end position="942"/>
    </location>
</feature>
<dbReference type="HOGENOM" id="CLU_000445_114_58_2"/>
<evidence type="ECO:0000256" key="2">
    <source>
        <dbReference type="ARBA" id="ARBA00012438"/>
    </source>
</evidence>
<protein>
    <recommendedName>
        <fullName evidence="2">histidine kinase</fullName>
        <ecNumber evidence="2">2.7.13.3</ecNumber>
    </recommendedName>
</protein>
<dbReference type="PANTHER" id="PTHR43304">
    <property type="entry name" value="PHYTOCHROME-LIKE PROTEIN CPH1"/>
    <property type="match status" value="1"/>
</dbReference>
<feature type="domain" description="PAS" evidence="10">
    <location>
        <begin position="165"/>
        <end position="217"/>
    </location>
</feature>
<dbReference type="GO" id="GO:0000160">
    <property type="term" value="P:phosphorelay signal transduction system"/>
    <property type="evidence" value="ECO:0007669"/>
    <property type="project" value="InterPro"/>
</dbReference>
<dbReference type="Pfam" id="PF00072">
    <property type="entry name" value="Response_reg"/>
    <property type="match status" value="1"/>
</dbReference>
<dbReference type="PROSITE" id="PS50110">
    <property type="entry name" value="RESPONSE_REGULATORY"/>
    <property type="match status" value="1"/>
</dbReference>
<dbReference type="Pfam" id="PF08447">
    <property type="entry name" value="PAS_3"/>
    <property type="match status" value="1"/>
</dbReference>
<keyword evidence="5" id="KW-0418">Kinase</keyword>
<dbReference type="InterPro" id="IPR003594">
    <property type="entry name" value="HATPase_dom"/>
</dbReference>
<evidence type="ECO:0000256" key="1">
    <source>
        <dbReference type="ARBA" id="ARBA00000085"/>
    </source>
</evidence>
<evidence type="ECO:0000259" key="9">
    <source>
        <dbReference type="PROSITE" id="PS50110"/>
    </source>
</evidence>
<feature type="domain" description="PAS" evidence="10">
    <location>
        <begin position="819"/>
        <end position="888"/>
    </location>
</feature>
<dbReference type="InterPro" id="IPR004358">
    <property type="entry name" value="Sig_transdc_His_kin-like_C"/>
</dbReference>
<dbReference type="GO" id="GO:0006355">
    <property type="term" value="P:regulation of DNA-templated transcription"/>
    <property type="evidence" value="ECO:0007669"/>
    <property type="project" value="InterPro"/>
</dbReference>
<dbReference type="InterPro" id="IPR011006">
    <property type="entry name" value="CheY-like_superfamily"/>
</dbReference>
<dbReference type="Pfam" id="PF02518">
    <property type="entry name" value="HATPase_c"/>
    <property type="match status" value="1"/>
</dbReference>
<dbReference type="InterPro" id="IPR000014">
    <property type="entry name" value="PAS"/>
</dbReference>
<proteinExistence type="predicted"/>
<organism evidence="12 13">
    <name type="scientific">Methanoregula formicica (strain DSM 22288 / NBRC 105244 / SMSP)</name>
    <dbReference type="NCBI Taxonomy" id="593750"/>
    <lineage>
        <taxon>Archaea</taxon>
        <taxon>Methanobacteriati</taxon>
        <taxon>Methanobacteriota</taxon>
        <taxon>Stenosarchaea group</taxon>
        <taxon>Methanomicrobia</taxon>
        <taxon>Methanomicrobiales</taxon>
        <taxon>Methanoregulaceae</taxon>
        <taxon>Methanoregula</taxon>
    </lineage>
</organism>
<dbReference type="InterPro" id="IPR013767">
    <property type="entry name" value="PAS_fold"/>
</dbReference>
<dbReference type="SMART" id="SM00448">
    <property type="entry name" value="REC"/>
    <property type="match status" value="1"/>
</dbReference>
<evidence type="ECO:0000259" key="10">
    <source>
        <dbReference type="PROSITE" id="PS50112"/>
    </source>
</evidence>
<dbReference type="SMART" id="SM00091">
    <property type="entry name" value="PAS"/>
    <property type="match status" value="5"/>
</dbReference>
<dbReference type="InterPro" id="IPR036890">
    <property type="entry name" value="HATPase_C_sf"/>
</dbReference>
<evidence type="ECO:0000256" key="6">
    <source>
        <dbReference type="PROSITE-ProRule" id="PRU00169"/>
    </source>
</evidence>
<dbReference type="PRINTS" id="PR00344">
    <property type="entry name" value="BCTRLSENSOR"/>
</dbReference>
<name>L0HH41_METFS</name>
<reference evidence="12 13" key="2">
    <citation type="journal article" date="2014" name="Genome Announc.">
        <title>Complete Genome Sequence of Methanoregula formicica SMSPT, a Mesophilic Hydrogenotrophic Methanogen Isolated from a Methanogenic Upflow Anaerobic Sludge Blanket Reactor.</title>
        <authorList>
            <person name="Yamamoto K."/>
            <person name="Tamaki H."/>
            <person name="Cadillo-Quiroz H."/>
            <person name="Imachi H."/>
            <person name="Kyrpides N."/>
            <person name="Woyke T."/>
            <person name="Goodwin L."/>
            <person name="Zinder S.H."/>
            <person name="Kamagata Y."/>
            <person name="Liu W.T."/>
        </authorList>
    </citation>
    <scope>NUCLEOTIDE SEQUENCE [LARGE SCALE GENOMIC DNA]</scope>
    <source>
        <strain evidence="13">DSM 22288 / NBRC 105244 / SMSP</strain>
    </source>
</reference>
<dbReference type="Gene3D" id="3.30.450.20">
    <property type="entry name" value="PAS domain"/>
    <property type="match status" value="6"/>
</dbReference>
<feature type="modified residue" description="4-aspartylphosphate" evidence="6">
    <location>
        <position position="56"/>
    </location>
</feature>
<reference evidence="13" key="1">
    <citation type="submission" date="2011-12" db="EMBL/GenBank/DDBJ databases">
        <title>Complete sequence of Methanoregula formicicum SMSP.</title>
        <authorList>
            <person name="Lucas S."/>
            <person name="Han J."/>
            <person name="Lapidus A."/>
            <person name="Cheng J.-F."/>
            <person name="Goodwin L."/>
            <person name="Pitluck S."/>
            <person name="Peters L."/>
            <person name="Ovchinnikova G."/>
            <person name="Teshima H."/>
            <person name="Detter J.C."/>
            <person name="Han C."/>
            <person name="Tapia R."/>
            <person name="Land M."/>
            <person name="Hauser L."/>
            <person name="Kyrpides N."/>
            <person name="Ivanova N."/>
            <person name="Pagani I."/>
            <person name="Imachi H."/>
            <person name="Tamaki H."/>
            <person name="Sekiguchi Y."/>
            <person name="Kamagata Y."/>
            <person name="Cadillo-Quiroz H."/>
            <person name="Zinder S."/>
            <person name="Liu W.-T."/>
            <person name="Woyke T."/>
        </authorList>
    </citation>
    <scope>NUCLEOTIDE SEQUENCE [LARGE SCALE GENOMIC DNA]</scope>
    <source>
        <strain evidence="13">DSM 22288 / NBRC 105244 / SMSP</strain>
    </source>
</reference>
<dbReference type="InterPro" id="IPR001610">
    <property type="entry name" value="PAC"/>
</dbReference>
<dbReference type="InterPro" id="IPR005467">
    <property type="entry name" value="His_kinase_dom"/>
</dbReference>
<evidence type="ECO:0000256" key="4">
    <source>
        <dbReference type="ARBA" id="ARBA00022679"/>
    </source>
</evidence>
<dbReference type="eggNOG" id="arCOG02385">
    <property type="taxonomic scope" value="Archaea"/>
</dbReference>
<dbReference type="InterPro" id="IPR052162">
    <property type="entry name" value="Sensor_kinase/Photoreceptor"/>
</dbReference>
<keyword evidence="13" id="KW-1185">Reference proteome</keyword>
<feature type="domain" description="PAC" evidence="11">
    <location>
        <begin position="641"/>
        <end position="693"/>
    </location>
</feature>
<dbReference type="AlphaFoldDB" id="L0HH41"/>
<dbReference type="Pfam" id="PF08448">
    <property type="entry name" value="PAS_4"/>
    <property type="match status" value="2"/>
</dbReference>
<dbReference type="EMBL" id="CP003167">
    <property type="protein sequence ID" value="AGB03330.1"/>
    <property type="molecule type" value="Genomic_DNA"/>
</dbReference>
<gene>
    <name evidence="12" type="ordered locus">Metfor_2326</name>
</gene>
<evidence type="ECO:0000313" key="13">
    <source>
        <dbReference type="Proteomes" id="UP000010824"/>
    </source>
</evidence>
<dbReference type="EC" id="2.7.13.3" evidence="2"/>
<evidence type="ECO:0000259" key="11">
    <source>
        <dbReference type="PROSITE" id="PS50113"/>
    </source>
</evidence>
<dbReference type="eggNOG" id="arCOG02348">
    <property type="taxonomic scope" value="Archaea"/>
</dbReference>
<feature type="domain" description="Histidine kinase" evidence="8">
    <location>
        <begin position="1047"/>
        <end position="1145"/>
    </location>
</feature>
<dbReference type="SMART" id="SM00387">
    <property type="entry name" value="HATPase_c"/>
    <property type="match status" value="1"/>
</dbReference>
<dbReference type="eggNOG" id="arCOG06193">
    <property type="taxonomic scope" value="Archaea"/>
</dbReference>
<dbReference type="eggNOG" id="arCOG02350">
    <property type="taxonomic scope" value="Archaea"/>
</dbReference>
<dbReference type="CDD" id="cd00130">
    <property type="entry name" value="PAS"/>
    <property type="match status" value="4"/>
</dbReference>
<dbReference type="InParanoid" id="L0HH41"/>
<dbReference type="PROSITE" id="PS50112">
    <property type="entry name" value="PAS"/>
    <property type="match status" value="3"/>
</dbReference>
<evidence type="ECO:0000313" key="12">
    <source>
        <dbReference type="EMBL" id="AGB03330.1"/>
    </source>
</evidence>
<dbReference type="Proteomes" id="UP000010824">
    <property type="component" value="Chromosome"/>
</dbReference>
<feature type="domain" description="PAC" evidence="11">
    <location>
        <begin position="518"/>
        <end position="568"/>
    </location>
</feature>
<dbReference type="SUPFAM" id="SSF52172">
    <property type="entry name" value="CheY-like"/>
    <property type="match status" value="1"/>
</dbReference>
<dbReference type="SUPFAM" id="SSF55874">
    <property type="entry name" value="ATPase domain of HSP90 chaperone/DNA topoisomerase II/histidine kinase"/>
    <property type="match status" value="1"/>
</dbReference>
<dbReference type="PROSITE" id="PS50109">
    <property type="entry name" value="HIS_KIN"/>
    <property type="match status" value="1"/>
</dbReference>
<feature type="domain" description="PAC" evidence="11">
    <location>
        <begin position="768"/>
        <end position="818"/>
    </location>
</feature>
<evidence type="ECO:0000256" key="5">
    <source>
        <dbReference type="ARBA" id="ARBA00022777"/>
    </source>
</evidence>
<keyword evidence="7" id="KW-0175">Coiled coil</keyword>
<comment type="catalytic activity">
    <reaction evidence="1">
        <text>ATP + protein L-histidine = ADP + protein N-phospho-L-histidine.</text>
        <dbReference type="EC" id="2.7.13.3"/>
    </reaction>
</comment>
<dbReference type="InterPro" id="IPR001789">
    <property type="entry name" value="Sig_transdc_resp-reg_receiver"/>
</dbReference>
<dbReference type="GO" id="GO:0004673">
    <property type="term" value="F:protein histidine kinase activity"/>
    <property type="evidence" value="ECO:0007669"/>
    <property type="project" value="UniProtKB-EC"/>
</dbReference>
<evidence type="ECO:0000259" key="8">
    <source>
        <dbReference type="PROSITE" id="PS50109"/>
    </source>
</evidence>
<dbReference type="STRING" id="593750.Metfor_2326"/>
<dbReference type="SMART" id="SM00086">
    <property type="entry name" value="PAC"/>
    <property type="match status" value="4"/>
</dbReference>